<keyword evidence="2" id="KW-0274">FAD</keyword>
<keyword evidence="3" id="KW-0560">Oxidoreductase</keyword>
<dbReference type="Gene3D" id="2.40.110.10">
    <property type="entry name" value="Butyryl-CoA Dehydrogenase, subunit A, domain 2"/>
    <property type="match status" value="1"/>
</dbReference>
<evidence type="ECO:0000313" key="7">
    <source>
        <dbReference type="Proteomes" id="UP001597169"/>
    </source>
</evidence>
<reference evidence="7" key="1">
    <citation type="journal article" date="2019" name="Int. J. Syst. Evol. Microbiol.">
        <title>The Global Catalogue of Microorganisms (GCM) 10K type strain sequencing project: providing services to taxonomists for standard genome sequencing and annotation.</title>
        <authorList>
            <consortium name="The Broad Institute Genomics Platform"/>
            <consortium name="The Broad Institute Genome Sequencing Center for Infectious Disease"/>
            <person name="Wu L."/>
            <person name="Ma J."/>
        </authorList>
    </citation>
    <scope>NUCLEOTIDE SEQUENCE [LARGE SCALE GENOMIC DNA]</scope>
    <source>
        <strain evidence="7">CCUG 53519</strain>
    </source>
</reference>
<dbReference type="InterPro" id="IPR009100">
    <property type="entry name" value="AcylCoA_DH/oxidase_NM_dom_sf"/>
</dbReference>
<keyword evidence="1" id="KW-0285">Flavoprotein</keyword>
<dbReference type="PANTHER" id="PTHR36117:SF3">
    <property type="entry name" value="4-HYDROXYPHENYLACETATE 3-MONOOXYGENASE-RELATED"/>
    <property type="match status" value="1"/>
</dbReference>
<dbReference type="InterPro" id="IPR004925">
    <property type="entry name" value="HpaB/PvcC/4-BUDH"/>
</dbReference>
<dbReference type="SUPFAM" id="SSF47203">
    <property type="entry name" value="Acyl-CoA dehydrogenase C-terminal domain-like"/>
    <property type="match status" value="1"/>
</dbReference>
<accession>A0ABW3PTD6</accession>
<evidence type="ECO:0000259" key="4">
    <source>
        <dbReference type="Pfam" id="PF03241"/>
    </source>
</evidence>
<dbReference type="InterPro" id="IPR024719">
    <property type="entry name" value="HpaB/PvcC/4-BUDH_C"/>
</dbReference>
<evidence type="ECO:0000313" key="6">
    <source>
        <dbReference type="EMBL" id="MFD1127157.1"/>
    </source>
</evidence>
<organism evidence="6 7">
    <name type="scientific">Paenibacillus provencensis</name>
    <dbReference type="NCBI Taxonomy" id="441151"/>
    <lineage>
        <taxon>Bacteria</taxon>
        <taxon>Bacillati</taxon>
        <taxon>Bacillota</taxon>
        <taxon>Bacilli</taxon>
        <taxon>Bacillales</taxon>
        <taxon>Paenibacillaceae</taxon>
        <taxon>Paenibacillus</taxon>
    </lineage>
</organism>
<dbReference type="InterPro" id="IPR024674">
    <property type="entry name" value="HpaB/PvcC/4-BUDH_N"/>
</dbReference>
<protein>
    <submittedName>
        <fullName evidence="6">4-hydroxyphenylacetate 3-hydroxylase family protein</fullName>
    </submittedName>
</protein>
<dbReference type="Gene3D" id="1.20.140.10">
    <property type="entry name" value="Butyryl-CoA Dehydrogenase, subunit A, domain 3"/>
    <property type="match status" value="1"/>
</dbReference>
<dbReference type="RefSeq" id="WP_091157791.1">
    <property type="nucleotide sequence ID" value="NZ_JBHTKX010000001.1"/>
</dbReference>
<evidence type="ECO:0000256" key="3">
    <source>
        <dbReference type="ARBA" id="ARBA00023002"/>
    </source>
</evidence>
<comment type="caution">
    <text evidence="6">The sequence shown here is derived from an EMBL/GenBank/DDBJ whole genome shotgun (WGS) entry which is preliminary data.</text>
</comment>
<dbReference type="PANTHER" id="PTHR36117">
    <property type="entry name" value="4-HYDROXYPHENYLACETATE 3-MONOOXYGENASE-RELATED"/>
    <property type="match status" value="1"/>
</dbReference>
<feature type="domain" description="HpaB/PvcC/4-BUDH N-terminal" evidence="5">
    <location>
        <begin position="6"/>
        <end position="273"/>
    </location>
</feature>
<dbReference type="Pfam" id="PF03241">
    <property type="entry name" value="HpaB"/>
    <property type="match status" value="1"/>
</dbReference>
<feature type="domain" description="HpaB/PvcC/4-BUDH C-terminal" evidence="4">
    <location>
        <begin position="284"/>
        <end position="480"/>
    </location>
</feature>
<dbReference type="InterPro" id="IPR036250">
    <property type="entry name" value="AcylCo_DH-like_C"/>
</dbReference>
<dbReference type="InterPro" id="IPR046373">
    <property type="entry name" value="Acyl-CoA_Oxase/DH_mid-dom_sf"/>
</dbReference>
<keyword evidence="7" id="KW-1185">Reference proteome</keyword>
<dbReference type="Gene3D" id="1.10.3140.10">
    <property type="entry name" value="4-hydroxybutyryl-coa dehydratase, domain 1"/>
    <property type="match status" value="1"/>
</dbReference>
<dbReference type="Proteomes" id="UP001597169">
    <property type="component" value="Unassembled WGS sequence"/>
</dbReference>
<dbReference type="SUPFAM" id="SSF56645">
    <property type="entry name" value="Acyl-CoA dehydrogenase NM domain-like"/>
    <property type="match status" value="1"/>
</dbReference>
<dbReference type="EMBL" id="JBHTKX010000001">
    <property type="protein sequence ID" value="MFD1127157.1"/>
    <property type="molecule type" value="Genomic_DNA"/>
</dbReference>
<name>A0ABW3PTD6_9BACL</name>
<sequence>MPIKNGKQYIERIDRQNINLWYKGERVTGPLSKHPVFSGLIQTQAKLYDMQCDNKYKDQMTYLSPDTGESVSLSYLPPRSLEDLQKRRKMIELWSREHHGFLGRSPDYMNTAIMSFYTAAHTLEEHNPVFAQNLRDYYAYCRDHDITLSHAFIQPPASKWSGQFDQLEDSIAAKVEEVTDEGYIVSGAFMMATQGATCDEMIVFPTPSLAPLDEVNPYAFAFAVPNDLEGMTFICRESHASVCTYDHPLSSRFEEMDTLVIFDRVLVPHNRMFYYGDATISFKLFHEGHFHTHIGHQIISRYIAKTEFLLGLFETLADEQNAGMESLSIANVSKIMTMLENFKALRLASETSAELDAQGILIPSSSPLLAANVQFPPFYLEVINMLQLLGSSGIIMTPMKDDLSSEPGPYVNQYLKGHTSDAKDRIALFRMVWELTAGPFGGRQSQFERFFFGSAQTVHNRMYNSYDNHEDYRQLVQTFLAQQDT</sequence>
<proteinExistence type="predicted"/>
<evidence type="ECO:0000256" key="2">
    <source>
        <dbReference type="ARBA" id="ARBA00022827"/>
    </source>
</evidence>
<dbReference type="PIRSF" id="PIRSF000331">
    <property type="entry name" value="HpaA_HpaB"/>
    <property type="match status" value="1"/>
</dbReference>
<gene>
    <name evidence="6" type="ORF">ACFQ3J_03100</name>
</gene>
<evidence type="ECO:0000256" key="1">
    <source>
        <dbReference type="ARBA" id="ARBA00022630"/>
    </source>
</evidence>
<dbReference type="Pfam" id="PF11794">
    <property type="entry name" value="HpaB_N"/>
    <property type="match status" value="1"/>
</dbReference>
<evidence type="ECO:0000259" key="5">
    <source>
        <dbReference type="Pfam" id="PF11794"/>
    </source>
</evidence>